<dbReference type="EMBL" id="LOCL01000042">
    <property type="protein sequence ID" value="KUF15735.1"/>
    <property type="molecule type" value="Genomic_DNA"/>
</dbReference>
<name>A0A0W7WYV9_9ACTN</name>
<evidence type="ECO:0000256" key="1">
    <source>
        <dbReference type="SAM" id="MobiDB-lite"/>
    </source>
</evidence>
<organism evidence="2 3">
    <name type="scientific">Streptomyces silvensis</name>
    <dbReference type="NCBI Taxonomy" id="1765722"/>
    <lineage>
        <taxon>Bacteria</taxon>
        <taxon>Bacillati</taxon>
        <taxon>Actinomycetota</taxon>
        <taxon>Actinomycetes</taxon>
        <taxon>Kitasatosporales</taxon>
        <taxon>Streptomycetaceae</taxon>
        <taxon>Streptomyces</taxon>
    </lineage>
</organism>
<keyword evidence="3" id="KW-1185">Reference proteome</keyword>
<evidence type="ECO:0000313" key="2">
    <source>
        <dbReference type="EMBL" id="KUF15735.1"/>
    </source>
</evidence>
<reference evidence="2 3" key="1">
    <citation type="submission" date="2015-12" db="EMBL/GenBank/DDBJ databases">
        <title>Draft genome sequence of Streptomyces silvensis ATCC 53525, a producer of novel hormone antagonists.</title>
        <authorList>
            <person name="Johnston C.W."/>
            <person name="Li Y."/>
            <person name="Magarvey N.A."/>
        </authorList>
    </citation>
    <scope>NUCLEOTIDE SEQUENCE [LARGE SCALE GENOMIC DNA]</scope>
    <source>
        <strain evidence="2 3">ATCC 53525</strain>
    </source>
</reference>
<gene>
    <name evidence="2" type="ORF">AT728_13470</name>
</gene>
<comment type="caution">
    <text evidence="2">The sequence shown here is derived from an EMBL/GenBank/DDBJ whole genome shotgun (WGS) entry which is preliminary data.</text>
</comment>
<sequence length="92" mass="10114">MWPGGAAMAADNGPGEGPGEGPDARPGGEPDWDDVVLDADFIRSAEAAEPSARARMLSARWRDGAPEPQPWRSDEPPAGWFFSRRKKKRRRK</sequence>
<dbReference type="AlphaFoldDB" id="A0A0W7WYV9"/>
<feature type="region of interest" description="Disordered" evidence="1">
    <location>
        <begin position="60"/>
        <end position="92"/>
    </location>
</feature>
<accession>A0A0W7WYV9</accession>
<proteinExistence type="predicted"/>
<dbReference type="Proteomes" id="UP000054804">
    <property type="component" value="Unassembled WGS sequence"/>
</dbReference>
<evidence type="ECO:0000313" key="3">
    <source>
        <dbReference type="Proteomes" id="UP000054804"/>
    </source>
</evidence>
<feature type="compositionally biased region" description="Basic residues" evidence="1">
    <location>
        <begin position="83"/>
        <end position="92"/>
    </location>
</feature>
<protein>
    <submittedName>
        <fullName evidence="2">Uncharacterized protein</fullName>
    </submittedName>
</protein>
<feature type="region of interest" description="Disordered" evidence="1">
    <location>
        <begin position="1"/>
        <end position="34"/>
    </location>
</feature>
<dbReference type="STRING" id="1765722.AT728_13470"/>